<dbReference type="Pfam" id="PF05050">
    <property type="entry name" value="Methyltransf_21"/>
    <property type="match status" value="1"/>
</dbReference>
<accession>A0ABQ6TPA2</accession>
<sequence length="295" mass="33351">MIASVMKRLHMIRAKLVHDPYLKHSLWRDVAHETFKCYGYRKAGIKNSMRVDHIDGFFKVGIEGRVIYWPDTADVARVVDMYFEVFNQGNNHYFDIPEMVVKTGDVVMDCGTCEGYFTRKALESGAGKVYCIEPGTAIVRCLYKTFESEIQGNRVSIHPCLIGDENKSVEFYDNFSDPTIGQISRKSEAGRHNGYIKNVQMVTVDEFCLTNTIDKVDFIKVDIEGGEVGLVVGAEKTIKRHRPNLAIAVYHAAENANLIVDFIEKLSVGYEIRVKGIVDFAGVPRPVMVHCYHAK</sequence>
<proteinExistence type="predicted"/>
<protein>
    <submittedName>
        <fullName evidence="2">FkbM family methyltransferase</fullName>
    </submittedName>
</protein>
<dbReference type="SUPFAM" id="SSF53335">
    <property type="entry name" value="S-adenosyl-L-methionine-dependent methyltransferases"/>
    <property type="match status" value="1"/>
</dbReference>
<keyword evidence="3" id="KW-1185">Reference proteome</keyword>
<dbReference type="Proteomes" id="UP000798046">
    <property type="component" value="Unassembled WGS sequence"/>
</dbReference>
<name>A0ABQ6TPA2_9BACT</name>
<dbReference type="PANTHER" id="PTHR34203">
    <property type="entry name" value="METHYLTRANSFERASE, FKBM FAMILY PROTEIN"/>
    <property type="match status" value="1"/>
</dbReference>
<keyword evidence="2" id="KW-0808">Transferase</keyword>
<dbReference type="InterPro" id="IPR029063">
    <property type="entry name" value="SAM-dependent_MTases_sf"/>
</dbReference>
<dbReference type="EMBL" id="VZRA01000002">
    <property type="protein sequence ID" value="KAB0670419.1"/>
    <property type="molecule type" value="Genomic_DNA"/>
</dbReference>
<dbReference type="GO" id="GO:0008168">
    <property type="term" value="F:methyltransferase activity"/>
    <property type="evidence" value="ECO:0007669"/>
    <property type="project" value="UniProtKB-KW"/>
</dbReference>
<dbReference type="InterPro" id="IPR052514">
    <property type="entry name" value="SAM-dependent_MTase"/>
</dbReference>
<evidence type="ECO:0000313" key="2">
    <source>
        <dbReference type="EMBL" id="KAB0670419.1"/>
    </source>
</evidence>
<evidence type="ECO:0000259" key="1">
    <source>
        <dbReference type="Pfam" id="PF05050"/>
    </source>
</evidence>
<dbReference type="GO" id="GO:0032259">
    <property type="term" value="P:methylation"/>
    <property type="evidence" value="ECO:0007669"/>
    <property type="project" value="UniProtKB-KW"/>
</dbReference>
<reference evidence="2 3" key="1">
    <citation type="journal article" date="2020" name="Microorganisms">
        <title>Description of Three Novel Members in the Family Geobacteraceae, Oryzomonas japonicum gen. nov., sp. nov., Oryzomonas sagensis sp. nov., and Oryzomonas ruber sp. nov.</title>
        <authorList>
            <person name="Xu Z."/>
            <person name="Masuda Y."/>
            <person name="Hayakawa C."/>
            <person name="Ushijima N."/>
            <person name="Kawano K."/>
            <person name="Shiratori Y."/>
            <person name="Senoo K."/>
            <person name="Itoh H."/>
        </authorList>
    </citation>
    <scope>NUCLEOTIDE SEQUENCE [LARGE SCALE GENOMIC DNA]</scope>
    <source>
        <strain evidence="2 3">Red100</strain>
    </source>
</reference>
<keyword evidence="2" id="KW-0489">Methyltransferase</keyword>
<dbReference type="PANTHER" id="PTHR34203:SF15">
    <property type="entry name" value="SLL1173 PROTEIN"/>
    <property type="match status" value="1"/>
</dbReference>
<comment type="caution">
    <text evidence="2">The sequence shown here is derived from an EMBL/GenBank/DDBJ whole genome shotgun (WGS) entry which is preliminary data.</text>
</comment>
<dbReference type="InterPro" id="IPR006342">
    <property type="entry name" value="FkbM_mtfrase"/>
</dbReference>
<evidence type="ECO:0000313" key="3">
    <source>
        <dbReference type="Proteomes" id="UP000798046"/>
    </source>
</evidence>
<organism evidence="2 3">
    <name type="scientific">Oryzomonas sagensis</name>
    <dbReference type="NCBI Taxonomy" id="2603857"/>
    <lineage>
        <taxon>Bacteria</taxon>
        <taxon>Pseudomonadati</taxon>
        <taxon>Thermodesulfobacteriota</taxon>
        <taxon>Desulfuromonadia</taxon>
        <taxon>Geobacterales</taxon>
        <taxon>Geobacteraceae</taxon>
        <taxon>Oryzomonas</taxon>
    </lineage>
</organism>
<dbReference type="Gene3D" id="3.40.50.150">
    <property type="entry name" value="Vaccinia Virus protein VP39"/>
    <property type="match status" value="1"/>
</dbReference>
<feature type="domain" description="Methyltransferase FkbM" evidence="1">
    <location>
        <begin position="109"/>
        <end position="263"/>
    </location>
</feature>
<dbReference type="NCBIfam" id="TIGR01444">
    <property type="entry name" value="fkbM_fam"/>
    <property type="match status" value="1"/>
</dbReference>
<dbReference type="RefSeq" id="WP_151156780.1">
    <property type="nucleotide sequence ID" value="NZ_VZRA01000002.1"/>
</dbReference>
<gene>
    <name evidence="2" type="ORF">F6V30_09725</name>
</gene>